<evidence type="ECO:0000313" key="2">
    <source>
        <dbReference type="Proteomes" id="UP000039660"/>
    </source>
</evidence>
<dbReference type="EMBL" id="CCRK01000002">
    <property type="protein sequence ID" value="CDZ45568.1"/>
    <property type="molecule type" value="Genomic_DNA"/>
</dbReference>
<dbReference type="Gene3D" id="3.30.530.20">
    <property type="match status" value="1"/>
</dbReference>
<evidence type="ECO:0000313" key="1">
    <source>
        <dbReference type="EMBL" id="CDZ45568.1"/>
    </source>
</evidence>
<protein>
    <submittedName>
        <fullName evidence="1">Carbon monoxide dehydrogenase subunit G</fullName>
    </submittedName>
</protein>
<accession>A0A0T7GEH2</accession>
<dbReference type="CDD" id="cd05018">
    <property type="entry name" value="CoxG"/>
    <property type="match status" value="1"/>
</dbReference>
<gene>
    <name evidence="1" type="ORF">NGAL_HAMBI1189_09710</name>
</gene>
<dbReference type="InterPro" id="IPR023393">
    <property type="entry name" value="START-like_dom_sf"/>
</dbReference>
<dbReference type="RefSeq" id="WP_046631880.1">
    <property type="nucleotide sequence ID" value="NZ_CCRK01000002.1"/>
</dbReference>
<proteinExistence type="predicted"/>
<reference evidence="1 2" key="1">
    <citation type="submission" date="2014-08" db="EMBL/GenBank/DDBJ databases">
        <authorList>
            <person name="Chen Y.-H."/>
        </authorList>
    </citation>
    <scope>NUCLEOTIDE SEQUENCE [LARGE SCALE GENOMIC DNA]</scope>
</reference>
<name>A0A0T7GEH2_NEOGA</name>
<dbReference type="InterPro" id="IPR010419">
    <property type="entry name" value="CO_DH_gsu"/>
</dbReference>
<dbReference type="SUPFAM" id="SSF55961">
    <property type="entry name" value="Bet v1-like"/>
    <property type="match status" value="1"/>
</dbReference>
<dbReference type="Proteomes" id="UP000039660">
    <property type="component" value="Unassembled WGS sequence"/>
</dbReference>
<dbReference type="Pfam" id="PF06240">
    <property type="entry name" value="COXG"/>
    <property type="match status" value="1"/>
</dbReference>
<dbReference type="PANTHER" id="PTHR38588:SF1">
    <property type="entry name" value="BLL0334 PROTEIN"/>
    <property type="match status" value="1"/>
</dbReference>
<organism evidence="1 2">
    <name type="scientific">Neorhizobium galegae bv. officinalis</name>
    <dbReference type="NCBI Taxonomy" id="323656"/>
    <lineage>
        <taxon>Bacteria</taxon>
        <taxon>Pseudomonadati</taxon>
        <taxon>Pseudomonadota</taxon>
        <taxon>Alphaproteobacteria</taxon>
        <taxon>Hyphomicrobiales</taxon>
        <taxon>Rhizobiaceae</taxon>
        <taxon>Rhizobium/Agrobacterium group</taxon>
        <taxon>Neorhizobium</taxon>
    </lineage>
</organism>
<dbReference type="AlphaFoldDB" id="A0A0T7GEH2"/>
<sequence>MEITGEYRLEEPRDDVWVRLFDPDVLRRCIPGCKELTQTAENSFDAKVVLKIGPVSATFAATVEIIDIEAPESCRIIGKGNGGIAGFVKGDCVVRLAQDGNATFLTYSANVDIGGKIAALGGRLVQATSKKLADQFFVSFSSREG</sequence>
<dbReference type="PANTHER" id="PTHR38588">
    <property type="entry name" value="BLL0334 PROTEIN"/>
    <property type="match status" value="1"/>
</dbReference>